<dbReference type="EMBL" id="CACRTZ010000033">
    <property type="protein sequence ID" value="VYU63715.1"/>
    <property type="molecule type" value="Genomic_DNA"/>
</dbReference>
<evidence type="ECO:0000256" key="2">
    <source>
        <dbReference type="ARBA" id="ARBA00006329"/>
    </source>
</evidence>
<dbReference type="Pfam" id="PF10610">
    <property type="entry name" value="Tafi-CsgC"/>
    <property type="match status" value="1"/>
</dbReference>
<comment type="subcellular location">
    <subcellularLocation>
        <location evidence="1">Periplasm</location>
    </subcellularLocation>
</comment>
<dbReference type="InterPro" id="IPR053722">
    <property type="entry name" value="Curli_assembly_CsgC/AgfC"/>
</dbReference>
<evidence type="ECO:0000313" key="7">
    <source>
        <dbReference type="EMBL" id="VYU63715.1"/>
    </source>
</evidence>
<proteinExistence type="inferred from homology"/>
<gene>
    <name evidence="7" type="primary">csgC</name>
    <name evidence="7" type="ORF">EMLFYP7_03208</name>
</gene>
<dbReference type="NCBIfam" id="NF007507">
    <property type="entry name" value="PRK10102.1"/>
    <property type="match status" value="1"/>
</dbReference>
<comment type="similarity">
    <text evidence="2">Belongs to the CsgC/AgfC family.</text>
</comment>
<evidence type="ECO:0000256" key="5">
    <source>
        <dbReference type="ARBA" id="ARBA00022764"/>
    </source>
</evidence>
<dbReference type="Gene3D" id="2.60.40.2420">
    <property type="match status" value="1"/>
</dbReference>
<name>A0A6N3GHI4_9ENTR</name>
<reference evidence="7" key="1">
    <citation type="submission" date="2019-11" db="EMBL/GenBank/DDBJ databases">
        <authorList>
            <person name="Feng L."/>
        </authorList>
    </citation>
    <scope>NUCLEOTIDE SEQUENCE</scope>
    <source>
        <strain evidence="7">EMassiliensisLFYP7</strain>
    </source>
</reference>
<evidence type="ECO:0000256" key="3">
    <source>
        <dbReference type="ARBA" id="ARBA00017442"/>
    </source>
</evidence>
<dbReference type="GO" id="GO:0042597">
    <property type="term" value="C:periplasmic space"/>
    <property type="evidence" value="ECO:0007669"/>
    <property type="project" value="UniProtKB-SubCell"/>
</dbReference>
<keyword evidence="6" id="KW-0143">Chaperone</keyword>
<accession>A0A6N3GHI4</accession>
<keyword evidence="4" id="KW-0732">Signal</keyword>
<evidence type="ECO:0000256" key="4">
    <source>
        <dbReference type="ARBA" id="ARBA00022729"/>
    </source>
</evidence>
<keyword evidence="5" id="KW-0574">Periplasm</keyword>
<sequence length="109" mass="12236">MHTLILLAALSSHITFNTTRDGELYTITPQVLLAEDCLCQVQILAKRRGQSGDSTTQQRKTYHFVANKPTDLMRLTLNIAPRDSVDIQVTVSDGQALHLSQRWTSPEML</sequence>
<dbReference type="AlphaFoldDB" id="A0A6N3GHI4"/>
<organism evidence="7">
    <name type="scientific">Phytobacter massiliensis</name>
    <dbReference type="NCBI Taxonomy" id="1485952"/>
    <lineage>
        <taxon>Bacteria</taxon>
        <taxon>Pseudomonadati</taxon>
        <taxon>Pseudomonadota</taxon>
        <taxon>Gammaproteobacteria</taxon>
        <taxon>Enterobacterales</taxon>
        <taxon>Enterobacteriaceae</taxon>
        <taxon>Phytobacter</taxon>
    </lineage>
</organism>
<dbReference type="InterPro" id="IPR014491">
    <property type="entry name" value="Curli_production_prot_CsgC"/>
</dbReference>
<evidence type="ECO:0000256" key="6">
    <source>
        <dbReference type="ARBA" id="ARBA00023186"/>
    </source>
</evidence>
<protein>
    <recommendedName>
        <fullName evidence="3">Curli assembly protein CsgC</fullName>
    </recommendedName>
</protein>
<evidence type="ECO:0000256" key="1">
    <source>
        <dbReference type="ARBA" id="ARBA00004418"/>
    </source>
</evidence>
<dbReference type="RefSeq" id="WP_156566711.1">
    <property type="nucleotide sequence ID" value="NZ_CACRTZ010000033.1"/>
</dbReference>